<evidence type="ECO:0000313" key="3">
    <source>
        <dbReference type="Proteomes" id="UP000198440"/>
    </source>
</evidence>
<evidence type="ECO:0008006" key="4">
    <source>
        <dbReference type="Google" id="ProtNLM"/>
    </source>
</evidence>
<protein>
    <recommendedName>
        <fullName evidence="4">Lipoprotein</fullName>
    </recommendedName>
</protein>
<organism evidence="2 3">
    <name type="scientific">Antarctobacter heliothermus</name>
    <dbReference type="NCBI Taxonomy" id="74033"/>
    <lineage>
        <taxon>Bacteria</taxon>
        <taxon>Pseudomonadati</taxon>
        <taxon>Pseudomonadota</taxon>
        <taxon>Alphaproteobacteria</taxon>
        <taxon>Rhodobacterales</taxon>
        <taxon>Roseobacteraceae</taxon>
        <taxon>Antarctobacter</taxon>
    </lineage>
</organism>
<evidence type="ECO:0000256" key="1">
    <source>
        <dbReference type="SAM" id="SignalP"/>
    </source>
</evidence>
<gene>
    <name evidence="2" type="ORF">SAMN04488078_11433</name>
</gene>
<accession>A0A239MEF6</accession>
<proteinExistence type="predicted"/>
<reference evidence="2 3" key="1">
    <citation type="submission" date="2017-06" db="EMBL/GenBank/DDBJ databases">
        <authorList>
            <person name="Kim H.J."/>
            <person name="Triplett B.A."/>
        </authorList>
    </citation>
    <scope>NUCLEOTIDE SEQUENCE [LARGE SCALE GENOMIC DNA]</scope>
    <source>
        <strain evidence="2 3">DSM 11445</strain>
    </source>
</reference>
<name>A0A239MEF6_9RHOB</name>
<dbReference type="PROSITE" id="PS51257">
    <property type="entry name" value="PROKAR_LIPOPROTEIN"/>
    <property type="match status" value="1"/>
</dbReference>
<dbReference type="EMBL" id="FZON01000143">
    <property type="protein sequence ID" value="SNT40358.1"/>
    <property type="molecule type" value="Genomic_DNA"/>
</dbReference>
<keyword evidence="1" id="KW-0732">Signal</keyword>
<evidence type="ECO:0000313" key="2">
    <source>
        <dbReference type="EMBL" id="SNT40358.1"/>
    </source>
</evidence>
<sequence length="69" mass="7199">MQRLIWAMIPMCFATGCAPVAVSEPALCAELDEPTRAHAAALAEDAGTQPVVSGAHLIRLIDAGCGRPR</sequence>
<dbReference type="Proteomes" id="UP000198440">
    <property type="component" value="Unassembled WGS sequence"/>
</dbReference>
<feature type="chain" id="PRO_5012557254" description="Lipoprotein" evidence="1">
    <location>
        <begin position="21"/>
        <end position="69"/>
    </location>
</feature>
<dbReference type="AlphaFoldDB" id="A0A239MEF6"/>
<feature type="signal peptide" evidence="1">
    <location>
        <begin position="1"/>
        <end position="20"/>
    </location>
</feature>